<keyword evidence="1" id="KW-0812">Transmembrane</keyword>
<name>A0AAV5M7M1_9ROSI</name>
<keyword evidence="1" id="KW-1133">Transmembrane helix</keyword>
<evidence type="ECO:0000256" key="1">
    <source>
        <dbReference type="SAM" id="Phobius"/>
    </source>
</evidence>
<keyword evidence="3" id="KW-1185">Reference proteome</keyword>
<dbReference type="Proteomes" id="UP001054252">
    <property type="component" value="Unassembled WGS sequence"/>
</dbReference>
<dbReference type="EMBL" id="BPVZ01000182">
    <property type="protein sequence ID" value="GKV44502.1"/>
    <property type="molecule type" value="Genomic_DNA"/>
</dbReference>
<evidence type="ECO:0000313" key="3">
    <source>
        <dbReference type="Proteomes" id="UP001054252"/>
    </source>
</evidence>
<evidence type="ECO:0000313" key="2">
    <source>
        <dbReference type="EMBL" id="GKV44502.1"/>
    </source>
</evidence>
<dbReference type="AlphaFoldDB" id="A0AAV5M7M1"/>
<protein>
    <submittedName>
        <fullName evidence="2">Uncharacterized protein</fullName>
    </submittedName>
</protein>
<gene>
    <name evidence="2" type="ORF">SLEP1_g51678</name>
</gene>
<organism evidence="2 3">
    <name type="scientific">Rubroshorea leprosula</name>
    <dbReference type="NCBI Taxonomy" id="152421"/>
    <lineage>
        <taxon>Eukaryota</taxon>
        <taxon>Viridiplantae</taxon>
        <taxon>Streptophyta</taxon>
        <taxon>Embryophyta</taxon>
        <taxon>Tracheophyta</taxon>
        <taxon>Spermatophyta</taxon>
        <taxon>Magnoliopsida</taxon>
        <taxon>eudicotyledons</taxon>
        <taxon>Gunneridae</taxon>
        <taxon>Pentapetalae</taxon>
        <taxon>rosids</taxon>
        <taxon>malvids</taxon>
        <taxon>Malvales</taxon>
        <taxon>Dipterocarpaceae</taxon>
        <taxon>Rubroshorea</taxon>
    </lineage>
</organism>
<proteinExistence type="predicted"/>
<sequence>MRLVGSAYGFLKDRRFLPNFGRFSGICIFLLLTPAEGVLLYVLVLSFFCPRVLIHGELGKGKMGLLSYVKGCALQLSR</sequence>
<keyword evidence="1" id="KW-0472">Membrane</keyword>
<reference evidence="2 3" key="1">
    <citation type="journal article" date="2021" name="Commun. Biol.">
        <title>The genome of Shorea leprosula (Dipterocarpaceae) highlights the ecological relevance of drought in aseasonal tropical rainforests.</title>
        <authorList>
            <person name="Ng K.K.S."/>
            <person name="Kobayashi M.J."/>
            <person name="Fawcett J.A."/>
            <person name="Hatakeyama M."/>
            <person name="Paape T."/>
            <person name="Ng C.H."/>
            <person name="Ang C.C."/>
            <person name="Tnah L.H."/>
            <person name="Lee C.T."/>
            <person name="Nishiyama T."/>
            <person name="Sese J."/>
            <person name="O'Brien M.J."/>
            <person name="Copetti D."/>
            <person name="Mohd Noor M.I."/>
            <person name="Ong R.C."/>
            <person name="Putra M."/>
            <person name="Sireger I.Z."/>
            <person name="Indrioko S."/>
            <person name="Kosugi Y."/>
            <person name="Izuno A."/>
            <person name="Isagi Y."/>
            <person name="Lee S.L."/>
            <person name="Shimizu K.K."/>
        </authorList>
    </citation>
    <scope>NUCLEOTIDE SEQUENCE [LARGE SCALE GENOMIC DNA]</scope>
    <source>
        <strain evidence="2">214</strain>
    </source>
</reference>
<comment type="caution">
    <text evidence="2">The sequence shown here is derived from an EMBL/GenBank/DDBJ whole genome shotgun (WGS) entry which is preliminary data.</text>
</comment>
<feature type="transmembrane region" description="Helical" evidence="1">
    <location>
        <begin position="20"/>
        <end position="53"/>
    </location>
</feature>
<accession>A0AAV5M7M1</accession>